<organism evidence="2 3">
    <name type="scientific">Habropoda laboriosa</name>
    <dbReference type="NCBI Taxonomy" id="597456"/>
    <lineage>
        <taxon>Eukaryota</taxon>
        <taxon>Metazoa</taxon>
        <taxon>Ecdysozoa</taxon>
        <taxon>Arthropoda</taxon>
        <taxon>Hexapoda</taxon>
        <taxon>Insecta</taxon>
        <taxon>Pterygota</taxon>
        <taxon>Neoptera</taxon>
        <taxon>Endopterygota</taxon>
        <taxon>Hymenoptera</taxon>
        <taxon>Apocrita</taxon>
        <taxon>Aculeata</taxon>
        <taxon>Apoidea</taxon>
        <taxon>Anthophila</taxon>
        <taxon>Apidae</taxon>
        <taxon>Habropoda</taxon>
    </lineage>
</organism>
<dbReference type="PROSITE" id="PS50181">
    <property type="entry name" value="FBOX"/>
    <property type="match status" value="1"/>
</dbReference>
<evidence type="ECO:0000259" key="1">
    <source>
        <dbReference type="PROSITE" id="PS50181"/>
    </source>
</evidence>
<dbReference type="Gene3D" id="3.40.1000.30">
    <property type="match status" value="1"/>
</dbReference>
<dbReference type="GO" id="GO:0019901">
    <property type="term" value="F:protein kinase binding"/>
    <property type="evidence" value="ECO:0007669"/>
    <property type="project" value="InterPro"/>
</dbReference>
<dbReference type="SUPFAM" id="SSF81383">
    <property type="entry name" value="F-box domain"/>
    <property type="match status" value="1"/>
</dbReference>
<dbReference type="EMBL" id="KQ414639">
    <property type="protein sequence ID" value="KOC66799.1"/>
    <property type="molecule type" value="Genomic_DNA"/>
</dbReference>
<dbReference type="OrthoDB" id="101791at2759"/>
<dbReference type="AlphaFoldDB" id="A0A0L7R7H8"/>
<sequence>MLTSDYAENSTNTQLTPLLEEILGELEGLNQTISPHDYIIALAIVLLNEADFHICTKRKRALHIPKNWKSEETSVYEMCFYLKSVSKVQCKLVAIPLEGTLILNFFPLMEGKRTYSLTVDTLRYYNTFANIPSKKYKNLKEISHRFKDALSTPVRSDVLISAGLTGPSLQAIPTELKFKILGMLDVYSLTRMAQCCSEFNVLCSEPQLWKQLLHRDFPQFSCKTEDSKDSYRTSVRIRNNRRINGKSLKDC</sequence>
<reference evidence="2 3" key="1">
    <citation type="submission" date="2015-07" db="EMBL/GenBank/DDBJ databases">
        <title>The genome of Habropoda laboriosa.</title>
        <authorList>
            <person name="Pan H."/>
            <person name="Kapheim K."/>
        </authorList>
    </citation>
    <scope>NUCLEOTIDE SEQUENCE [LARGE SCALE GENOMIC DNA]</scope>
    <source>
        <strain evidence="2">0110345459</strain>
    </source>
</reference>
<dbReference type="InterPro" id="IPR036047">
    <property type="entry name" value="F-box-like_dom_sf"/>
</dbReference>
<dbReference type="Gene3D" id="1.20.1280.50">
    <property type="match status" value="1"/>
</dbReference>
<dbReference type="Proteomes" id="UP000053825">
    <property type="component" value="Unassembled WGS sequence"/>
</dbReference>
<dbReference type="InterPro" id="IPR047118">
    <property type="entry name" value="Fbxo7"/>
</dbReference>
<feature type="domain" description="F-box" evidence="1">
    <location>
        <begin position="166"/>
        <end position="212"/>
    </location>
</feature>
<evidence type="ECO:0000313" key="2">
    <source>
        <dbReference type="EMBL" id="KOC66799.1"/>
    </source>
</evidence>
<evidence type="ECO:0000313" key="3">
    <source>
        <dbReference type="Proteomes" id="UP000053825"/>
    </source>
</evidence>
<accession>A0A0L7R7H8</accession>
<dbReference type="PANTHER" id="PTHR15537:SF2">
    <property type="entry name" value="F-BOX ONLY PROTEIN 7"/>
    <property type="match status" value="1"/>
</dbReference>
<dbReference type="InterPro" id="IPR001810">
    <property type="entry name" value="F-box_dom"/>
</dbReference>
<keyword evidence="3" id="KW-1185">Reference proteome</keyword>
<dbReference type="Pfam" id="PF12937">
    <property type="entry name" value="F-box-like"/>
    <property type="match status" value="1"/>
</dbReference>
<gene>
    <name evidence="2" type="ORF">WH47_12604</name>
</gene>
<proteinExistence type="predicted"/>
<protein>
    <submittedName>
        <fullName evidence="2">F-box only protein 7</fullName>
    </submittedName>
</protein>
<dbReference type="PANTHER" id="PTHR15537">
    <property type="entry name" value="F-BOX ONLY PROTEIN 7"/>
    <property type="match status" value="1"/>
</dbReference>
<dbReference type="STRING" id="597456.A0A0L7R7H8"/>
<dbReference type="GO" id="GO:1903599">
    <property type="term" value="P:positive regulation of autophagy of mitochondrion"/>
    <property type="evidence" value="ECO:0007669"/>
    <property type="project" value="TreeGrafter"/>
</dbReference>
<name>A0A0L7R7H8_9HYME</name>